<name>A0A0F8YHH4_9ZZZZ</name>
<sequence>GLATVKIYSQAEMAAALDLTVLQLIAAIEQGSLCYHAHPLATGSEYEFNQIAYDRNIEKMKAPGDEN</sequence>
<dbReference type="AlphaFoldDB" id="A0A0F8YHH4"/>
<organism evidence="1">
    <name type="scientific">marine sediment metagenome</name>
    <dbReference type="NCBI Taxonomy" id="412755"/>
    <lineage>
        <taxon>unclassified sequences</taxon>
        <taxon>metagenomes</taxon>
        <taxon>ecological metagenomes</taxon>
    </lineage>
</organism>
<reference evidence="1" key="1">
    <citation type="journal article" date="2015" name="Nature">
        <title>Complex archaea that bridge the gap between prokaryotes and eukaryotes.</title>
        <authorList>
            <person name="Spang A."/>
            <person name="Saw J.H."/>
            <person name="Jorgensen S.L."/>
            <person name="Zaremba-Niedzwiedzka K."/>
            <person name="Martijn J."/>
            <person name="Lind A.E."/>
            <person name="van Eijk R."/>
            <person name="Schleper C."/>
            <person name="Guy L."/>
            <person name="Ettema T.J."/>
        </authorList>
    </citation>
    <scope>NUCLEOTIDE SEQUENCE</scope>
</reference>
<gene>
    <name evidence="1" type="ORF">LCGC14_3154830</name>
</gene>
<proteinExistence type="predicted"/>
<accession>A0A0F8YHH4</accession>
<protein>
    <submittedName>
        <fullName evidence="1">Uncharacterized protein</fullName>
    </submittedName>
</protein>
<comment type="caution">
    <text evidence="1">The sequence shown here is derived from an EMBL/GenBank/DDBJ whole genome shotgun (WGS) entry which is preliminary data.</text>
</comment>
<dbReference type="EMBL" id="LAZR01069562">
    <property type="protein sequence ID" value="KKK47476.1"/>
    <property type="molecule type" value="Genomic_DNA"/>
</dbReference>
<feature type="non-terminal residue" evidence="1">
    <location>
        <position position="1"/>
    </location>
</feature>
<evidence type="ECO:0000313" key="1">
    <source>
        <dbReference type="EMBL" id="KKK47476.1"/>
    </source>
</evidence>